<accession>A0AA36MT01</accession>
<dbReference type="AlphaFoldDB" id="A0AA36MT01"/>
<sequence length="82" mass="9107">MRRRSIPAFSAVGISEEGDSQVVHQLISQQLQEDSAAQVMELALMQREDPRYLALEEIRAARLSSPQAMAAHAVPFNYVAPK</sequence>
<organism evidence="1 2">
    <name type="scientific">Effrenium voratum</name>
    <dbReference type="NCBI Taxonomy" id="2562239"/>
    <lineage>
        <taxon>Eukaryota</taxon>
        <taxon>Sar</taxon>
        <taxon>Alveolata</taxon>
        <taxon>Dinophyceae</taxon>
        <taxon>Suessiales</taxon>
        <taxon>Symbiodiniaceae</taxon>
        <taxon>Effrenium</taxon>
    </lineage>
</organism>
<evidence type="ECO:0000313" key="2">
    <source>
        <dbReference type="Proteomes" id="UP001178507"/>
    </source>
</evidence>
<dbReference type="Proteomes" id="UP001178507">
    <property type="component" value="Unassembled WGS sequence"/>
</dbReference>
<comment type="caution">
    <text evidence="1">The sequence shown here is derived from an EMBL/GenBank/DDBJ whole genome shotgun (WGS) entry which is preliminary data.</text>
</comment>
<gene>
    <name evidence="1" type="ORF">EVOR1521_LOCUS11565</name>
</gene>
<dbReference type="EMBL" id="CAUJNA010001150">
    <property type="protein sequence ID" value="CAJ1384765.1"/>
    <property type="molecule type" value="Genomic_DNA"/>
</dbReference>
<keyword evidence="2" id="KW-1185">Reference proteome</keyword>
<protein>
    <submittedName>
        <fullName evidence="1">Uncharacterized protein</fullName>
    </submittedName>
</protein>
<proteinExistence type="predicted"/>
<feature type="non-terminal residue" evidence="1">
    <location>
        <position position="82"/>
    </location>
</feature>
<evidence type="ECO:0000313" key="1">
    <source>
        <dbReference type="EMBL" id="CAJ1384765.1"/>
    </source>
</evidence>
<name>A0AA36MT01_9DINO</name>
<reference evidence="1" key="1">
    <citation type="submission" date="2023-08" db="EMBL/GenBank/DDBJ databases">
        <authorList>
            <person name="Chen Y."/>
            <person name="Shah S."/>
            <person name="Dougan E. K."/>
            <person name="Thang M."/>
            <person name="Chan C."/>
        </authorList>
    </citation>
    <scope>NUCLEOTIDE SEQUENCE</scope>
</reference>